<name>A0ABW0KIE0_9BACL</name>
<feature type="compositionally biased region" description="Polar residues" evidence="4">
    <location>
        <begin position="339"/>
        <end position="351"/>
    </location>
</feature>
<dbReference type="PANTHER" id="PTHR30146">
    <property type="entry name" value="LACI-RELATED TRANSCRIPTIONAL REPRESSOR"/>
    <property type="match status" value="1"/>
</dbReference>
<dbReference type="PANTHER" id="PTHR30146:SF109">
    <property type="entry name" value="HTH-TYPE TRANSCRIPTIONAL REGULATOR GALS"/>
    <property type="match status" value="1"/>
</dbReference>
<dbReference type="Pfam" id="PF00356">
    <property type="entry name" value="LacI"/>
    <property type="match status" value="1"/>
</dbReference>
<evidence type="ECO:0000259" key="5">
    <source>
        <dbReference type="PROSITE" id="PS50932"/>
    </source>
</evidence>
<dbReference type="PROSITE" id="PS50932">
    <property type="entry name" value="HTH_LACI_2"/>
    <property type="match status" value="1"/>
</dbReference>
<dbReference type="CDD" id="cd06267">
    <property type="entry name" value="PBP1_LacI_sugar_binding-like"/>
    <property type="match status" value="1"/>
</dbReference>
<dbReference type="Proteomes" id="UP001596044">
    <property type="component" value="Unassembled WGS sequence"/>
</dbReference>
<dbReference type="InterPro" id="IPR046335">
    <property type="entry name" value="LacI/GalR-like_sensor"/>
</dbReference>
<evidence type="ECO:0000256" key="3">
    <source>
        <dbReference type="ARBA" id="ARBA00023163"/>
    </source>
</evidence>
<evidence type="ECO:0000313" key="6">
    <source>
        <dbReference type="EMBL" id="MFC5452362.1"/>
    </source>
</evidence>
<dbReference type="CDD" id="cd01392">
    <property type="entry name" value="HTH_LacI"/>
    <property type="match status" value="1"/>
</dbReference>
<feature type="region of interest" description="Disordered" evidence="4">
    <location>
        <begin position="327"/>
        <end position="351"/>
    </location>
</feature>
<gene>
    <name evidence="6" type="ORF">ACFPOG_29560</name>
</gene>
<dbReference type="SMART" id="SM00354">
    <property type="entry name" value="HTH_LACI"/>
    <property type="match status" value="1"/>
</dbReference>
<sequence length="351" mass="39249">MKKPTIHDVALEAKVTPSTVSRVMNDSNLVKPHTRQRVLEAIKNLGYIPNNTARMFKSGKSHILGLVVSTQHISELSFNAGFQSLFKALTVKAHSEGYNILIITSANADAHSYFEVIKNQVADGFIILSPSANESLPALLDEAGIPYVFNMKYSNKPEEDYYVTSDNFEGGYIAAKYLLDLNHTDIRFIVGLVKGGLMSFNMDRIAGFKKALDEYGVAFSDEMIVPIPGQMEESYNLIHQLFQTHKPTALMISNEITTVAALNYFYDHNYRVPQDVSVIGFGPSEFFRNLRPNLTSVSFDIAWTSNGIVDLLLQRIESKPLTTERSKKPELIIRDSTARNHSTSQNPYSAK</sequence>
<dbReference type="InterPro" id="IPR000843">
    <property type="entry name" value="HTH_LacI"/>
</dbReference>
<evidence type="ECO:0000256" key="4">
    <source>
        <dbReference type="SAM" id="MobiDB-lite"/>
    </source>
</evidence>
<keyword evidence="1" id="KW-0805">Transcription regulation</keyword>
<evidence type="ECO:0000256" key="1">
    <source>
        <dbReference type="ARBA" id="ARBA00023015"/>
    </source>
</evidence>
<dbReference type="EMBL" id="JBHSMJ010000051">
    <property type="protein sequence ID" value="MFC5452362.1"/>
    <property type="molecule type" value="Genomic_DNA"/>
</dbReference>
<evidence type="ECO:0000256" key="2">
    <source>
        <dbReference type="ARBA" id="ARBA00023125"/>
    </source>
</evidence>
<dbReference type="SUPFAM" id="SSF47413">
    <property type="entry name" value="lambda repressor-like DNA-binding domains"/>
    <property type="match status" value="1"/>
</dbReference>
<dbReference type="RefSeq" id="WP_270880657.1">
    <property type="nucleotide sequence ID" value="NZ_JAQFVF010000034.1"/>
</dbReference>
<dbReference type="GO" id="GO:0003677">
    <property type="term" value="F:DNA binding"/>
    <property type="evidence" value="ECO:0007669"/>
    <property type="project" value="UniProtKB-KW"/>
</dbReference>
<dbReference type="SUPFAM" id="SSF53822">
    <property type="entry name" value="Periplasmic binding protein-like I"/>
    <property type="match status" value="1"/>
</dbReference>
<dbReference type="Gene3D" id="1.10.260.40">
    <property type="entry name" value="lambda repressor-like DNA-binding domains"/>
    <property type="match status" value="1"/>
</dbReference>
<dbReference type="InterPro" id="IPR010982">
    <property type="entry name" value="Lambda_DNA-bd_dom_sf"/>
</dbReference>
<evidence type="ECO:0000313" key="7">
    <source>
        <dbReference type="Proteomes" id="UP001596044"/>
    </source>
</evidence>
<feature type="domain" description="HTH lacI-type" evidence="5">
    <location>
        <begin position="4"/>
        <end position="58"/>
    </location>
</feature>
<feature type="compositionally biased region" description="Basic and acidic residues" evidence="4">
    <location>
        <begin position="327"/>
        <end position="338"/>
    </location>
</feature>
<comment type="caution">
    <text evidence="6">The sequence shown here is derived from an EMBL/GenBank/DDBJ whole genome shotgun (WGS) entry which is preliminary data.</text>
</comment>
<dbReference type="Pfam" id="PF13377">
    <property type="entry name" value="Peripla_BP_3"/>
    <property type="match status" value="1"/>
</dbReference>
<proteinExistence type="predicted"/>
<accession>A0ABW0KIE0</accession>
<dbReference type="Gene3D" id="3.40.50.2300">
    <property type="match status" value="2"/>
</dbReference>
<protein>
    <submittedName>
        <fullName evidence="6">LacI family DNA-binding transcriptional regulator</fullName>
    </submittedName>
</protein>
<dbReference type="PROSITE" id="PS00356">
    <property type="entry name" value="HTH_LACI_1"/>
    <property type="match status" value="1"/>
</dbReference>
<keyword evidence="2 6" id="KW-0238">DNA-binding</keyword>
<keyword evidence="3" id="KW-0804">Transcription</keyword>
<organism evidence="6 7">
    <name type="scientific">Paenibacillus aestuarii</name>
    <dbReference type="NCBI Taxonomy" id="516965"/>
    <lineage>
        <taxon>Bacteria</taxon>
        <taxon>Bacillati</taxon>
        <taxon>Bacillota</taxon>
        <taxon>Bacilli</taxon>
        <taxon>Bacillales</taxon>
        <taxon>Paenibacillaceae</taxon>
        <taxon>Paenibacillus</taxon>
    </lineage>
</organism>
<reference evidence="7" key="1">
    <citation type="journal article" date="2019" name="Int. J. Syst. Evol. Microbiol.">
        <title>The Global Catalogue of Microorganisms (GCM) 10K type strain sequencing project: providing services to taxonomists for standard genome sequencing and annotation.</title>
        <authorList>
            <consortium name="The Broad Institute Genomics Platform"/>
            <consortium name="The Broad Institute Genome Sequencing Center for Infectious Disease"/>
            <person name="Wu L."/>
            <person name="Ma J."/>
        </authorList>
    </citation>
    <scope>NUCLEOTIDE SEQUENCE [LARGE SCALE GENOMIC DNA]</scope>
    <source>
        <strain evidence="7">KACC 11904</strain>
    </source>
</reference>
<dbReference type="InterPro" id="IPR028082">
    <property type="entry name" value="Peripla_BP_I"/>
</dbReference>
<keyword evidence="7" id="KW-1185">Reference proteome</keyword>